<evidence type="ECO:0000259" key="12">
    <source>
        <dbReference type="PROSITE" id="PS50109"/>
    </source>
</evidence>
<accession>A0A970B9N0</accession>
<dbReference type="InterPro" id="IPR004358">
    <property type="entry name" value="Sig_transdc_His_kin-like_C"/>
</dbReference>
<dbReference type="SMART" id="SM00388">
    <property type="entry name" value="HisKA"/>
    <property type="match status" value="1"/>
</dbReference>
<dbReference type="AlphaFoldDB" id="A0A970B9N0"/>
<keyword evidence="15" id="KW-1185">Reference proteome</keyword>
<dbReference type="Gene3D" id="6.10.340.10">
    <property type="match status" value="1"/>
</dbReference>
<evidence type="ECO:0000313" key="14">
    <source>
        <dbReference type="EMBL" id="NKF23514.1"/>
    </source>
</evidence>
<evidence type="ECO:0000256" key="6">
    <source>
        <dbReference type="ARBA" id="ARBA00022692"/>
    </source>
</evidence>
<dbReference type="FunFam" id="3.30.565.10:FF:000006">
    <property type="entry name" value="Sensor histidine kinase WalK"/>
    <property type="match status" value="1"/>
</dbReference>
<dbReference type="PANTHER" id="PTHR45436">
    <property type="entry name" value="SENSOR HISTIDINE KINASE YKOH"/>
    <property type="match status" value="1"/>
</dbReference>
<dbReference type="SUPFAM" id="SSF47384">
    <property type="entry name" value="Homodimeric domain of signal transducing histidine kinase"/>
    <property type="match status" value="1"/>
</dbReference>
<dbReference type="RefSeq" id="WP_168148838.1">
    <property type="nucleotide sequence ID" value="NZ_JAAVXB010000008.1"/>
</dbReference>
<evidence type="ECO:0000256" key="4">
    <source>
        <dbReference type="ARBA" id="ARBA00022553"/>
    </source>
</evidence>
<evidence type="ECO:0000259" key="13">
    <source>
        <dbReference type="PROSITE" id="PS50885"/>
    </source>
</evidence>
<comment type="catalytic activity">
    <reaction evidence="1">
        <text>ATP + protein L-histidine = ADP + protein N-phospho-L-histidine.</text>
        <dbReference type="EC" id="2.7.13.3"/>
    </reaction>
</comment>
<dbReference type="InterPro" id="IPR003661">
    <property type="entry name" value="HisK_dim/P_dom"/>
</dbReference>
<dbReference type="SMART" id="SM00304">
    <property type="entry name" value="HAMP"/>
    <property type="match status" value="1"/>
</dbReference>
<dbReference type="SUPFAM" id="SSF158472">
    <property type="entry name" value="HAMP domain-like"/>
    <property type="match status" value="1"/>
</dbReference>
<organism evidence="14 15">
    <name type="scientific">Solimonas marina</name>
    <dbReference type="NCBI Taxonomy" id="2714601"/>
    <lineage>
        <taxon>Bacteria</taxon>
        <taxon>Pseudomonadati</taxon>
        <taxon>Pseudomonadota</taxon>
        <taxon>Gammaproteobacteria</taxon>
        <taxon>Nevskiales</taxon>
        <taxon>Nevskiaceae</taxon>
        <taxon>Solimonas</taxon>
    </lineage>
</organism>
<reference evidence="14" key="1">
    <citation type="submission" date="2020-03" db="EMBL/GenBank/DDBJ databases">
        <title>Solimonas marina sp. nov., isolated from deep seawater of the Pacific Ocean.</title>
        <authorList>
            <person name="Liu X."/>
            <person name="Lai Q."/>
            <person name="Sun F."/>
            <person name="Gai Y."/>
            <person name="Li G."/>
            <person name="Shao Z."/>
        </authorList>
    </citation>
    <scope>NUCLEOTIDE SEQUENCE</scope>
    <source>
        <strain evidence="14">C16B3</strain>
    </source>
</reference>
<evidence type="ECO:0000256" key="7">
    <source>
        <dbReference type="ARBA" id="ARBA00022777"/>
    </source>
</evidence>
<protein>
    <recommendedName>
        <fullName evidence="3">histidine kinase</fullName>
        <ecNumber evidence="3">2.7.13.3</ecNumber>
    </recommendedName>
</protein>
<dbReference type="PROSITE" id="PS50885">
    <property type="entry name" value="HAMP"/>
    <property type="match status" value="1"/>
</dbReference>
<dbReference type="Proteomes" id="UP000653472">
    <property type="component" value="Unassembled WGS sequence"/>
</dbReference>
<dbReference type="InterPro" id="IPR036097">
    <property type="entry name" value="HisK_dim/P_sf"/>
</dbReference>
<keyword evidence="9" id="KW-0902">Two-component regulatory system</keyword>
<dbReference type="PRINTS" id="PR00344">
    <property type="entry name" value="BCTRLSENSOR"/>
</dbReference>
<evidence type="ECO:0000256" key="5">
    <source>
        <dbReference type="ARBA" id="ARBA00022679"/>
    </source>
</evidence>
<evidence type="ECO:0000256" key="8">
    <source>
        <dbReference type="ARBA" id="ARBA00022989"/>
    </source>
</evidence>
<dbReference type="CDD" id="cd06225">
    <property type="entry name" value="HAMP"/>
    <property type="match status" value="1"/>
</dbReference>
<dbReference type="SMART" id="SM00387">
    <property type="entry name" value="HATPase_c"/>
    <property type="match status" value="1"/>
</dbReference>
<keyword evidence="10 11" id="KW-0472">Membrane</keyword>
<dbReference type="InterPro" id="IPR036890">
    <property type="entry name" value="HATPase_C_sf"/>
</dbReference>
<name>A0A970B9N0_9GAMM</name>
<dbReference type="NCBIfam" id="NF012163">
    <property type="entry name" value="BaeS_SmeS"/>
    <property type="match status" value="1"/>
</dbReference>
<dbReference type="EC" id="2.7.13.3" evidence="3"/>
<dbReference type="GO" id="GO:0005886">
    <property type="term" value="C:plasma membrane"/>
    <property type="evidence" value="ECO:0007669"/>
    <property type="project" value="UniProtKB-ARBA"/>
</dbReference>
<dbReference type="GO" id="GO:0000155">
    <property type="term" value="F:phosphorelay sensor kinase activity"/>
    <property type="evidence" value="ECO:0007669"/>
    <property type="project" value="InterPro"/>
</dbReference>
<keyword evidence="5" id="KW-0808">Transferase</keyword>
<dbReference type="PANTHER" id="PTHR45436:SF5">
    <property type="entry name" value="SENSOR HISTIDINE KINASE TRCS"/>
    <property type="match status" value="1"/>
</dbReference>
<feature type="domain" description="HAMP" evidence="13">
    <location>
        <begin position="183"/>
        <end position="235"/>
    </location>
</feature>
<dbReference type="InterPro" id="IPR050428">
    <property type="entry name" value="TCS_sensor_his_kinase"/>
</dbReference>
<proteinExistence type="predicted"/>
<feature type="transmembrane region" description="Helical" evidence="11">
    <location>
        <begin position="163"/>
        <end position="182"/>
    </location>
</feature>
<dbReference type="PROSITE" id="PS50109">
    <property type="entry name" value="HIS_KIN"/>
    <property type="match status" value="1"/>
</dbReference>
<dbReference type="InterPro" id="IPR003660">
    <property type="entry name" value="HAMP_dom"/>
</dbReference>
<comment type="subcellular location">
    <subcellularLocation>
        <location evidence="2">Membrane</location>
    </subcellularLocation>
</comment>
<sequence length="458" mass="50641">MKLGIAAKLFCAVLAACAIVLFVNAIAGRIAFRLGFLGYLNEQGVERMQEVVPQLEAAYQQHGNWNFLRGDIGAWFALMRPSPDSRRTNLGPPVSDQTGAVPRFGLLDRDYAWITGNPQVTRESIIRPITVNGDTVGWLAMLPFQQAIAAGDVRFYRTQLKTWWVIGTFSVLVAALLSWWLARITRHRLQTLTRGTRQLAAGRYDARVKADSHDELGGLARDFNHLAQALEHNERARRNFMADISHELRTPLAVMQAELDAIVDGIRKPDTASITPLLGQVQQLSKLVDDLHDLSLTDVGSMAYRQEPIDIATLLRSMLASMHGRFADAGLTLHDRLPAGRFVINGDERRLQQLFANLFENTLRYTDRGGTVDVYAERQGDELVVSIDDSAPGVDDAGRARIFERFYRTDSSRNRASGGSGLGLAICRNIVEAHDGTISADTSALGGLRIVIRLPEVA</sequence>
<evidence type="ECO:0000256" key="10">
    <source>
        <dbReference type="ARBA" id="ARBA00023136"/>
    </source>
</evidence>
<dbReference type="InterPro" id="IPR005467">
    <property type="entry name" value="His_kinase_dom"/>
</dbReference>
<dbReference type="Gene3D" id="1.10.287.130">
    <property type="match status" value="1"/>
</dbReference>
<dbReference type="EMBL" id="JAAVXB010000008">
    <property type="protein sequence ID" value="NKF23514.1"/>
    <property type="molecule type" value="Genomic_DNA"/>
</dbReference>
<evidence type="ECO:0000256" key="3">
    <source>
        <dbReference type="ARBA" id="ARBA00012438"/>
    </source>
</evidence>
<dbReference type="SUPFAM" id="SSF55874">
    <property type="entry name" value="ATPase domain of HSP90 chaperone/DNA topoisomerase II/histidine kinase"/>
    <property type="match status" value="1"/>
</dbReference>
<keyword evidence="8 11" id="KW-1133">Transmembrane helix</keyword>
<dbReference type="Gene3D" id="3.30.565.10">
    <property type="entry name" value="Histidine kinase-like ATPase, C-terminal domain"/>
    <property type="match status" value="1"/>
</dbReference>
<evidence type="ECO:0000313" key="15">
    <source>
        <dbReference type="Proteomes" id="UP000653472"/>
    </source>
</evidence>
<dbReference type="Pfam" id="PF00672">
    <property type="entry name" value="HAMP"/>
    <property type="match status" value="1"/>
</dbReference>
<keyword evidence="6 11" id="KW-0812">Transmembrane</keyword>
<evidence type="ECO:0000256" key="1">
    <source>
        <dbReference type="ARBA" id="ARBA00000085"/>
    </source>
</evidence>
<dbReference type="InterPro" id="IPR003594">
    <property type="entry name" value="HATPase_dom"/>
</dbReference>
<dbReference type="Pfam" id="PF00512">
    <property type="entry name" value="HisKA"/>
    <property type="match status" value="1"/>
</dbReference>
<keyword evidence="7 14" id="KW-0418">Kinase</keyword>
<gene>
    <name evidence="14" type="primary">baeS</name>
    <name evidence="14" type="ORF">G7Y82_14435</name>
</gene>
<feature type="domain" description="Histidine kinase" evidence="12">
    <location>
        <begin position="243"/>
        <end position="458"/>
    </location>
</feature>
<evidence type="ECO:0000256" key="9">
    <source>
        <dbReference type="ARBA" id="ARBA00023012"/>
    </source>
</evidence>
<evidence type="ECO:0000256" key="2">
    <source>
        <dbReference type="ARBA" id="ARBA00004370"/>
    </source>
</evidence>
<dbReference type="Pfam" id="PF02518">
    <property type="entry name" value="HATPase_c"/>
    <property type="match status" value="1"/>
</dbReference>
<comment type="caution">
    <text evidence="14">The sequence shown here is derived from an EMBL/GenBank/DDBJ whole genome shotgun (WGS) entry which is preliminary data.</text>
</comment>
<keyword evidence="4" id="KW-0597">Phosphoprotein</keyword>
<dbReference type="CDD" id="cd00082">
    <property type="entry name" value="HisKA"/>
    <property type="match status" value="1"/>
</dbReference>
<evidence type="ECO:0000256" key="11">
    <source>
        <dbReference type="SAM" id="Phobius"/>
    </source>
</evidence>